<dbReference type="SUPFAM" id="SSF75005">
    <property type="entry name" value="Arabinanase/levansucrase/invertase"/>
    <property type="match status" value="1"/>
</dbReference>
<organism evidence="8 9">
    <name type="scientific">Aureococcus anophagefferens</name>
    <name type="common">Harmful bloom alga</name>
    <dbReference type="NCBI Taxonomy" id="44056"/>
    <lineage>
        <taxon>Eukaryota</taxon>
        <taxon>Sar</taxon>
        <taxon>Stramenopiles</taxon>
        <taxon>Ochrophyta</taxon>
        <taxon>Pelagophyceae</taxon>
        <taxon>Pelagomonadales</taxon>
        <taxon>Pelagomonadaceae</taxon>
        <taxon>Aureococcus</taxon>
    </lineage>
</organism>
<accession>A0ABR1G2R3</accession>
<dbReference type="Gene3D" id="2.115.10.20">
    <property type="entry name" value="Glycosyl hydrolase domain, family 43"/>
    <property type="match status" value="1"/>
</dbReference>
<dbReference type="Gene3D" id="2.60.120.260">
    <property type="entry name" value="Galactose-binding domain-like"/>
    <property type="match status" value="1"/>
</dbReference>
<dbReference type="PANTHER" id="PTHR43772:SF2">
    <property type="entry name" value="PUTATIVE (AFU_ORTHOLOGUE AFUA_2G04480)-RELATED"/>
    <property type="match status" value="1"/>
</dbReference>
<keyword evidence="9" id="KW-1185">Reference proteome</keyword>
<reference evidence="8 9" key="1">
    <citation type="submission" date="2024-03" db="EMBL/GenBank/DDBJ databases">
        <title>Aureococcus anophagefferens CCMP1851 and Kratosvirus quantuckense: Draft genome of a second virus-susceptible host strain in the model system.</title>
        <authorList>
            <person name="Chase E."/>
            <person name="Truchon A.R."/>
            <person name="Schepens W."/>
            <person name="Wilhelm S.W."/>
        </authorList>
    </citation>
    <scope>NUCLEOTIDE SEQUENCE [LARGE SCALE GENOMIC DNA]</scope>
    <source>
        <strain evidence="8 9">CCMP1851</strain>
    </source>
</reference>
<dbReference type="InterPro" id="IPR008979">
    <property type="entry name" value="Galactose-bd-like_sf"/>
</dbReference>
<gene>
    <name evidence="8" type="ORF">SO694_00015264</name>
</gene>
<comment type="similarity">
    <text evidence="1 5">Belongs to the glycosyl hydrolase 43 family.</text>
</comment>
<keyword evidence="2 5" id="KW-0378">Hydrolase</keyword>
<evidence type="ECO:0000256" key="6">
    <source>
        <dbReference type="SAM" id="SignalP"/>
    </source>
</evidence>
<dbReference type="Pfam" id="PF04616">
    <property type="entry name" value="Glyco_hydro_43"/>
    <property type="match status" value="1"/>
</dbReference>
<keyword evidence="3" id="KW-0119">Carbohydrate metabolism</keyword>
<name>A0ABR1G2R3_AURAN</name>
<evidence type="ECO:0000313" key="9">
    <source>
        <dbReference type="Proteomes" id="UP001363151"/>
    </source>
</evidence>
<dbReference type="Proteomes" id="UP001363151">
    <property type="component" value="Unassembled WGS sequence"/>
</dbReference>
<evidence type="ECO:0000313" key="8">
    <source>
        <dbReference type="EMBL" id="KAK7242801.1"/>
    </source>
</evidence>
<keyword evidence="4 5" id="KW-0326">Glycosidase</keyword>
<dbReference type="SUPFAM" id="SSF49785">
    <property type="entry name" value="Galactose-binding domain-like"/>
    <property type="match status" value="1"/>
</dbReference>
<dbReference type="EMBL" id="JBBJCI010000140">
    <property type="protein sequence ID" value="KAK7242801.1"/>
    <property type="molecule type" value="Genomic_DNA"/>
</dbReference>
<protein>
    <recommendedName>
        <fullName evidence="7">CBM6 domain-containing protein</fullName>
    </recommendedName>
</protein>
<sequence length="472" mass="50030">MAHRGLVVLAPLLAAATNPLVPHTGMADPHVHVFNGTLYMYSTHDLIEQGASGCCGGDWWIWTAPYPGGPWTNVSSQGLPAWTPESLKETNSLWATDAAEHKGRYYWYVSIGGKQIAVFEADAPTGPWRDPLGDFLLANGSSLSPPTNIRDPGVLRDDDGRHYIVFGACDGANQPDDACYYAAELHDDMISYEPPRHLSVKGVLGHFGYGKADDKPFLHKRGDLYYLSWGCFYATASEVFGPYQYKGCIIEADLVEEAFMVGNQTAERFSHHIYYDRHSSFVEHLGQWYFYSNDYSHSDAPTGGFRDTVAAFVHYRDDGTIAPVEITAAGVGPRDARAPLPAEQYHRVDGARTTQGGSTTGFVVGDVADGAAVAYRVDRASLGGSVALNLTFANGGECAGAATLAVAGTPLATCALAPTGAWDMYATVACGAALGAAALAAPASADGAVDVAVSFAGCGGAAFAKLDTLTFA</sequence>
<feature type="chain" id="PRO_5047403409" description="CBM6 domain-containing protein" evidence="6">
    <location>
        <begin position="28"/>
        <end position="472"/>
    </location>
</feature>
<evidence type="ECO:0000256" key="4">
    <source>
        <dbReference type="ARBA" id="ARBA00023295"/>
    </source>
</evidence>
<dbReference type="InterPro" id="IPR005084">
    <property type="entry name" value="CBM6"/>
</dbReference>
<evidence type="ECO:0000259" key="7">
    <source>
        <dbReference type="PROSITE" id="PS51175"/>
    </source>
</evidence>
<feature type="signal peptide" evidence="6">
    <location>
        <begin position="1"/>
        <end position="27"/>
    </location>
</feature>
<dbReference type="CDD" id="cd08990">
    <property type="entry name" value="GH43_AXH_like"/>
    <property type="match status" value="1"/>
</dbReference>
<evidence type="ECO:0000256" key="2">
    <source>
        <dbReference type="ARBA" id="ARBA00022801"/>
    </source>
</evidence>
<dbReference type="InterPro" id="IPR023296">
    <property type="entry name" value="Glyco_hydro_beta-prop_sf"/>
</dbReference>
<dbReference type="InterPro" id="IPR006710">
    <property type="entry name" value="Glyco_hydro_43"/>
</dbReference>
<comment type="caution">
    <text evidence="8">The sequence shown here is derived from an EMBL/GenBank/DDBJ whole genome shotgun (WGS) entry which is preliminary data.</text>
</comment>
<dbReference type="PROSITE" id="PS51175">
    <property type="entry name" value="CBM6"/>
    <property type="match status" value="1"/>
</dbReference>
<keyword evidence="6" id="KW-0732">Signal</keyword>
<evidence type="ECO:0000256" key="5">
    <source>
        <dbReference type="RuleBase" id="RU361187"/>
    </source>
</evidence>
<proteinExistence type="inferred from homology"/>
<dbReference type="InterPro" id="IPR052176">
    <property type="entry name" value="Glycosyl_Hydrlase_43_Enz"/>
</dbReference>
<evidence type="ECO:0000256" key="3">
    <source>
        <dbReference type="ARBA" id="ARBA00023277"/>
    </source>
</evidence>
<feature type="domain" description="CBM6" evidence="7">
    <location>
        <begin position="338"/>
        <end position="472"/>
    </location>
</feature>
<dbReference type="PANTHER" id="PTHR43772">
    <property type="entry name" value="ENDO-1,4-BETA-XYLANASE"/>
    <property type="match status" value="1"/>
</dbReference>
<evidence type="ECO:0000256" key="1">
    <source>
        <dbReference type="ARBA" id="ARBA00009865"/>
    </source>
</evidence>